<dbReference type="Pfam" id="PF12804">
    <property type="entry name" value="NTP_transf_3"/>
    <property type="match status" value="1"/>
</dbReference>
<feature type="domain" description="MobA-like NTP transferase" evidence="2">
    <location>
        <begin position="9"/>
        <end position="166"/>
    </location>
</feature>
<dbReference type="InterPro" id="IPR025877">
    <property type="entry name" value="MobA-like_NTP_Trfase"/>
</dbReference>
<organism evidence="3 4">
    <name type="scientific">Marisediminicola antarctica</name>
    <dbReference type="NCBI Taxonomy" id="674079"/>
    <lineage>
        <taxon>Bacteria</taxon>
        <taxon>Bacillati</taxon>
        <taxon>Actinomycetota</taxon>
        <taxon>Actinomycetes</taxon>
        <taxon>Micrococcales</taxon>
        <taxon>Microbacteriaceae</taxon>
        <taxon>Marisediminicola</taxon>
    </lineage>
</organism>
<dbReference type="EMBL" id="CP017146">
    <property type="protein sequence ID" value="QHO70164.1"/>
    <property type="molecule type" value="Genomic_DNA"/>
</dbReference>
<dbReference type="Proteomes" id="UP000464507">
    <property type="component" value="Chromosome"/>
</dbReference>
<sequence>MPHYPVYDAIIVAGGRATRLGGIDKTSLEFEGVPLIRCALDAVETAARICVVGGDALRLPARAERARESPPWGGPAAAIAAGIAALVDSTSPLTAVTAGDLPHVGAAMPALLAASAELPDKVDGVLAVDGSGRRQPLLAIYRTAALRRAVAGLPSAENLPVRRLLETLTLRELALPDEWCADIDTPEDAAGLGIVIPPRSPAG</sequence>
<evidence type="ECO:0000313" key="3">
    <source>
        <dbReference type="EMBL" id="QHO70164.1"/>
    </source>
</evidence>
<dbReference type="KEGG" id="mant:BHD05_11445"/>
<dbReference type="AlphaFoldDB" id="A0A7L5ALG5"/>
<name>A0A7L5ALG5_9MICO</name>
<dbReference type="Gene3D" id="3.90.550.10">
    <property type="entry name" value="Spore Coat Polysaccharide Biosynthesis Protein SpsA, Chain A"/>
    <property type="match status" value="1"/>
</dbReference>
<dbReference type="PANTHER" id="PTHR19136:SF81">
    <property type="entry name" value="MOLYBDENUM COFACTOR GUANYLYLTRANSFERASE"/>
    <property type="match status" value="1"/>
</dbReference>
<keyword evidence="1" id="KW-0808">Transferase</keyword>
<keyword evidence="4" id="KW-1185">Reference proteome</keyword>
<dbReference type="GO" id="GO:0016779">
    <property type="term" value="F:nucleotidyltransferase activity"/>
    <property type="evidence" value="ECO:0007669"/>
    <property type="project" value="TreeGrafter"/>
</dbReference>
<dbReference type="SUPFAM" id="SSF53448">
    <property type="entry name" value="Nucleotide-diphospho-sugar transferases"/>
    <property type="match status" value="1"/>
</dbReference>
<evidence type="ECO:0000259" key="2">
    <source>
        <dbReference type="Pfam" id="PF12804"/>
    </source>
</evidence>
<evidence type="ECO:0000313" key="4">
    <source>
        <dbReference type="Proteomes" id="UP000464507"/>
    </source>
</evidence>
<reference evidence="3 4" key="1">
    <citation type="submission" date="2016-09" db="EMBL/GenBank/DDBJ databases">
        <title>Complete genome sequence of microbes from the polar regions.</title>
        <authorList>
            <person name="Liao L."/>
            <person name="Chen B."/>
        </authorList>
    </citation>
    <scope>NUCLEOTIDE SEQUENCE [LARGE SCALE GENOMIC DNA]</scope>
    <source>
        <strain evidence="3 4">ZS314</strain>
    </source>
</reference>
<gene>
    <name evidence="3" type="ORF">BHD05_11445</name>
</gene>
<dbReference type="InterPro" id="IPR029044">
    <property type="entry name" value="Nucleotide-diphossugar_trans"/>
</dbReference>
<dbReference type="RefSeq" id="WP_161886557.1">
    <property type="nucleotide sequence ID" value="NZ_CP017146.1"/>
</dbReference>
<evidence type="ECO:0000256" key="1">
    <source>
        <dbReference type="ARBA" id="ARBA00022679"/>
    </source>
</evidence>
<accession>A0A7L5ALG5</accession>
<proteinExistence type="predicted"/>
<dbReference type="OrthoDB" id="4408226at2"/>
<protein>
    <recommendedName>
        <fullName evidence="2">MobA-like NTP transferase domain-containing protein</fullName>
    </recommendedName>
</protein>
<dbReference type="PANTHER" id="PTHR19136">
    <property type="entry name" value="MOLYBDENUM COFACTOR GUANYLYLTRANSFERASE"/>
    <property type="match status" value="1"/>
</dbReference>